<dbReference type="Proteomes" id="UP000198850">
    <property type="component" value="Unassembled WGS sequence"/>
</dbReference>
<dbReference type="EMBL" id="FNRA01000008">
    <property type="protein sequence ID" value="SEA98517.1"/>
    <property type="molecule type" value="Genomic_DNA"/>
</dbReference>
<organism evidence="2 3">
    <name type="scientific">Pedobacter hartonius</name>
    <dbReference type="NCBI Taxonomy" id="425514"/>
    <lineage>
        <taxon>Bacteria</taxon>
        <taxon>Pseudomonadati</taxon>
        <taxon>Bacteroidota</taxon>
        <taxon>Sphingobacteriia</taxon>
        <taxon>Sphingobacteriales</taxon>
        <taxon>Sphingobacteriaceae</taxon>
        <taxon>Pedobacter</taxon>
    </lineage>
</organism>
<accession>A0A1H4FN63</accession>
<evidence type="ECO:0000313" key="3">
    <source>
        <dbReference type="Proteomes" id="UP000198850"/>
    </source>
</evidence>
<dbReference type="STRING" id="425514.SAMN05443550_1089"/>
<reference evidence="2 3" key="1">
    <citation type="submission" date="2016-10" db="EMBL/GenBank/DDBJ databases">
        <authorList>
            <person name="de Groot N.N."/>
        </authorList>
    </citation>
    <scope>NUCLEOTIDE SEQUENCE [LARGE SCALE GENOMIC DNA]</scope>
    <source>
        <strain evidence="2 3">DSM 19033</strain>
    </source>
</reference>
<gene>
    <name evidence="2" type="ORF">SAMN05443550_1089</name>
</gene>
<evidence type="ECO:0000313" key="2">
    <source>
        <dbReference type="EMBL" id="SEA98517.1"/>
    </source>
</evidence>
<evidence type="ECO:0000256" key="1">
    <source>
        <dbReference type="SAM" id="SignalP"/>
    </source>
</evidence>
<keyword evidence="1" id="KW-0732">Signal</keyword>
<proteinExistence type="predicted"/>
<protein>
    <submittedName>
        <fullName evidence="2">Uncharacterized protein</fullName>
    </submittedName>
</protein>
<feature type="chain" id="PRO_5011748245" evidence="1">
    <location>
        <begin position="25"/>
        <end position="461"/>
    </location>
</feature>
<dbReference type="AlphaFoldDB" id="A0A1H4FN63"/>
<dbReference type="OrthoDB" id="632546at2"/>
<dbReference type="RefSeq" id="WP_090557752.1">
    <property type="nucleotide sequence ID" value="NZ_FNRA01000008.1"/>
</dbReference>
<feature type="signal peptide" evidence="1">
    <location>
        <begin position="1"/>
        <end position="24"/>
    </location>
</feature>
<keyword evidence="3" id="KW-1185">Reference proteome</keyword>
<sequence length="461" mass="46939">MQKKNLYTVLSAALCIIAAISAQAQVSITLPAANIVAQSPYSTTVTNGTTGILLLGGSIYVANATGGYPATPVSGLPTLPLAILTVQAISVGPVNLLNSTFEVTPDATRKKIFAAGVSGGGTISSTYKIITTATTWQAGTYEAPLLYTADGLGNSVTPPSQAMSLIVPAFISTTSPVIPNTTINVNNLSFFTNGISISSQVGYHTTVPTLLKVKTAAANFTYTSVPAGMSDPSTPVGKMTVALTGTVTGPTVALASSDVTLSPAAGISVTSYTANNNLPVPTFSISAADLKSSFVNAGTYDAALTYTIAPFTGTTPASITKTSSMRVTVASLAAFTVPTTAVNLNFGTAADYKLGVNKNVPAQLTVSSTLPYNITVRANTAAFTNGTNTIPLNLLTISGVNAGDNIIPITLSTTAKNLVSGANPVIGRTYDLKYSIPASTALLNKATGTYATTIVFSYVAP</sequence>
<name>A0A1H4FN63_9SPHI</name>